<dbReference type="PROSITE" id="PS50240">
    <property type="entry name" value="TRYPSIN_DOM"/>
    <property type="match status" value="1"/>
</dbReference>
<reference evidence="2 3" key="1">
    <citation type="submission" date="2022-10" db="EMBL/GenBank/DDBJ databases">
        <title>High-quality genome sequences of two octocoral-associated bacteria, Endozoicomonas euniceicola EF212 and Endozoicomonas gorgoniicola PS125.</title>
        <authorList>
            <person name="Chiou Y.-J."/>
            <person name="Chen Y.-H."/>
        </authorList>
    </citation>
    <scope>NUCLEOTIDE SEQUENCE [LARGE SCALE GENOMIC DNA]</scope>
    <source>
        <strain evidence="2 3">PS125</strain>
    </source>
</reference>
<dbReference type="InterPro" id="IPR009003">
    <property type="entry name" value="Peptidase_S1_PA"/>
</dbReference>
<evidence type="ECO:0000259" key="1">
    <source>
        <dbReference type="PROSITE" id="PS50240"/>
    </source>
</evidence>
<gene>
    <name evidence="2" type="ORF">NX722_23180</name>
</gene>
<dbReference type="GO" id="GO:0016787">
    <property type="term" value="F:hydrolase activity"/>
    <property type="evidence" value="ECO:0007669"/>
    <property type="project" value="UniProtKB-KW"/>
</dbReference>
<keyword evidence="2" id="KW-0378">Hydrolase</keyword>
<dbReference type="PRINTS" id="PR00722">
    <property type="entry name" value="CHYMOTRYPSIN"/>
</dbReference>
<name>A0ABT3N1G7_9GAMM</name>
<dbReference type="Pfam" id="PF00089">
    <property type="entry name" value="Trypsin"/>
    <property type="match status" value="1"/>
</dbReference>
<sequence>MNRKYIYKFLPYFLILISNLAQSKYRPERFVQPFTKVPAGTLQWVVQINNQFGRWCTAMLISDRHVLTSAHCLLPEEETKNLKIEFVNTKNRFIKRAIRYIIHPDYFDPDSATDIAIIELESPVHTIRTPNADFNSICPGYLSNIQNPMVAGYGGGTLLKLIDLSWDKHCINKELRTSYAGVAQGGDSGSPLFYDFKNETNVLGVLSANRFYPDNTNRLIFMSLSWQKQFINDHIQLSKTYNLERSKYYISGRSLNIGNWTEISGALFTSANKIIYLVSGTVLFINLQF</sequence>
<dbReference type="InterPro" id="IPR043504">
    <property type="entry name" value="Peptidase_S1_PA_chymotrypsin"/>
</dbReference>
<keyword evidence="3" id="KW-1185">Reference proteome</keyword>
<feature type="domain" description="Peptidase S1" evidence="1">
    <location>
        <begin position="16"/>
        <end position="232"/>
    </location>
</feature>
<dbReference type="InterPro" id="IPR001254">
    <property type="entry name" value="Trypsin_dom"/>
</dbReference>
<dbReference type="EMBL" id="JAPFCC010000001">
    <property type="protein sequence ID" value="MCW7555472.1"/>
    <property type="molecule type" value="Genomic_DNA"/>
</dbReference>
<accession>A0ABT3N1G7</accession>
<dbReference type="SUPFAM" id="SSF50494">
    <property type="entry name" value="Trypsin-like serine proteases"/>
    <property type="match status" value="1"/>
</dbReference>
<dbReference type="PANTHER" id="PTHR24260:SF136">
    <property type="entry name" value="GH08193P-RELATED"/>
    <property type="match status" value="1"/>
</dbReference>
<dbReference type="RefSeq" id="WP_262565229.1">
    <property type="nucleotide sequence ID" value="NZ_JAPFCC010000001.1"/>
</dbReference>
<evidence type="ECO:0000313" key="2">
    <source>
        <dbReference type="EMBL" id="MCW7555472.1"/>
    </source>
</evidence>
<dbReference type="EC" id="3.4.21.-" evidence="2"/>
<dbReference type="InterPro" id="IPR001314">
    <property type="entry name" value="Peptidase_S1A"/>
</dbReference>
<dbReference type="InterPro" id="IPR051333">
    <property type="entry name" value="CLIP_Serine_Protease"/>
</dbReference>
<comment type="caution">
    <text evidence="2">The sequence shown here is derived from an EMBL/GenBank/DDBJ whole genome shotgun (WGS) entry which is preliminary data.</text>
</comment>
<dbReference type="Proteomes" id="UP001209854">
    <property type="component" value="Unassembled WGS sequence"/>
</dbReference>
<protein>
    <submittedName>
        <fullName evidence="2">Trypsin-like serine protease</fullName>
        <ecNumber evidence="2">3.4.21.-</ecNumber>
    </submittedName>
</protein>
<dbReference type="Gene3D" id="2.40.10.120">
    <property type="match status" value="1"/>
</dbReference>
<dbReference type="SMART" id="SM00020">
    <property type="entry name" value="Tryp_SPc"/>
    <property type="match status" value="1"/>
</dbReference>
<evidence type="ECO:0000313" key="3">
    <source>
        <dbReference type="Proteomes" id="UP001209854"/>
    </source>
</evidence>
<organism evidence="2 3">
    <name type="scientific">Endozoicomonas gorgoniicola</name>
    <dbReference type="NCBI Taxonomy" id="1234144"/>
    <lineage>
        <taxon>Bacteria</taxon>
        <taxon>Pseudomonadati</taxon>
        <taxon>Pseudomonadota</taxon>
        <taxon>Gammaproteobacteria</taxon>
        <taxon>Oceanospirillales</taxon>
        <taxon>Endozoicomonadaceae</taxon>
        <taxon>Endozoicomonas</taxon>
    </lineage>
</organism>
<proteinExistence type="predicted"/>
<dbReference type="PANTHER" id="PTHR24260">
    <property type="match status" value="1"/>
</dbReference>
<dbReference type="Gene3D" id="2.40.10.10">
    <property type="entry name" value="Trypsin-like serine proteases"/>
    <property type="match status" value="1"/>
</dbReference>